<comment type="caution">
    <text evidence="1">The sequence shown here is derived from an EMBL/GenBank/DDBJ whole genome shotgun (WGS) entry which is preliminary data.</text>
</comment>
<gene>
    <name evidence="1" type="ORF">BTTOUR_35225</name>
</gene>
<dbReference type="Proteomes" id="UP001272716">
    <property type="component" value="Unassembled WGS sequence"/>
</dbReference>
<dbReference type="RefSeq" id="WP_001025902.1">
    <property type="nucleotide sequence ID" value="NZ_JAWQCK010000011.1"/>
</dbReference>
<evidence type="ECO:0000313" key="1">
    <source>
        <dbReference type="EMBL" id="MDW9214003.1"/>
    </source>
</evidence>
<proteinExistence type="predicted"/>
<organism evidence="1 2">
    <name type="scientific">Bacillus thuringiensis serovar toumanoffi</name>
    <dbReference type="NCBI Taxonomy" id="180862"/>
    <lineage>
        <taxon>Bacteria</taxon>
        <taxon>Bacillati</taxon>
        <taxon>Bacillota</taxon>
        <taxon>Bacilli</taxon>
        <taxon>Bacillales</taxon>
        <taxon>Bacillaceae</taxon>
        <taxon>Bacillus</taxon>
        <taxon>Bacillus cereus group</taxon>
    </lineage>
</organism>
<dbReference type="EMBL" id="JAWQCK010000011">
    <property type="protein sequence ID" value="MDW9214003.1"/>
    <property type="molecule type" value="Genomic_DNA"/>
</dbReference>
<name>A0ABD5IA70_BACTU</name>
<sequence>MNIQYHYDGEVYMDQKEFYKKLKSNYMVRLFFCKGKQFIYNGELQKVLENNAQVSDSNGWLYVQGETFSYYTLPQTLIDKDSELRKHWIQFLQEQDDERIDTDLDKKIKMVISVELSDATNNIKNKIYK</sequence>
<protein>
    <submittedName>
        <fullName evidence="1">Uncharacterized protein</fullName>
    </submittedName>
</protein>
<reference evidence="1 2" key="1">
    <citation type="submission" date="2023-10" db="EMBL/GenBank/DDBJ databases">
        <title>Draft Genome Sequence of Bacillus thuringiensis serovar. toumanoffi 4059: Identification of a Novel Cry Protein Candidate.</title>
        <authorList>
            <person name="Murdoch R.W."/>
            <person name="Gemler B."/>
            <person name="Heater B.S."/>
        </authorList>
    </citation>
    <scope>NUCLEOTIDE SEQUENCE [LARGE SCALE GENOMIC DNA]</scope>
    <source>
        <strain evidence="1 2">4059</strain>
    </source>
</reference>
<dbReference type="AlphaFoldDB" id="A0ABD5IA70"/>
<evidence type="ECO:0000313" key="2">
    <source>
        <dbReference type="Proteomes" id="UP001272716"/>
    </source>
</evidence>
<accession>A0ABD5IA70</accession>